<evidence type="ECO:0000256" key="7">
    <source>
        <dbReference type="ARBA" id="ARBA00022779"/>
    </source>
</evidence>
<organism evidence="11 12">
    <name type="scientific">Methyloversatilis universalis (strain ATCC BAA-1314 / DSM 25237 / JCM 13912 / CCUG 52030 / FAM5)</name>
    <dbReference type="NCBI Taxonomy" id="1000565"/>
    <lineage>
        <taxon>Bacteria</taxon>
        <taxon>Pseudomonadati</taxon>
        <taxon>Pseudomonadota</taxon>
        <taxon>Betaproteobacteria</taxon>
        <taxon>Nitrosomonadales</taxon>
        <taxon>Sterolibacteriaceae</taxon>
        <taxon>Methyloversatilis</taxon>
    </lineage>
</organism>
<evidence type="ECO:0000313" key="12">
    <source>
        <dbReference type="Proteomes" id="UP000005019"/>
    </source>
</evidence>
<comment type="caution">
    <text evidence="11">The sequence shown here is derived from an EMBL/GenBank/DDBJ whole genome shotgun (WGS) entry which is preliminary data.</text>
</comment>
<keyword evidence="4" id="KW-1003">Cell membrane</keyword>
<evidence type="ECO:0000256" key="4">
    <source>
        <dbReference type="ARBA" id="ARBA00022475"/>
    </source>
</evidence>
<dbReference type="PANTHER" id="PTHR35091">
    <property type="entry name" value="FLAGELLAR PROTEIN FLIL"/>
    <property type="match status" value="1"/>
</dbReference>
<evidence type="ECO:0000256" key="10">
    <source>
        <dbReference type="RuleBase" id="RU364125"/>
    </source>
</evidence>
<proteinExistence type="inferred from homology"/>
<dbReference type="RefSeq" id="WP_008058163.1">
    <property type="nucleotide sequence ID" value="NZ_AFHG01000029.1"/>
</dbReference>
<dbReference type="STRING" id="1000565.METUNv1_00319"/>
<keyword evidence="8 10" id="KW-1133">Transmembrane helix</keyword>
<dbReference type="AlphaFoldDB" id="F5R7T7"/>
<reference evidence="11 12" key="1">
    <citation type="journal article" date="2011" name="J. Bacteriol.">
        <title>Genome sequence of Methyloversatilis universalis FAM5T, a methylotrophic representative of the order Rhodocyclales.</title>
        <authorList>
            <person name="Kittichotirat W."/>
            <person name="Good N.M."/>
            <person name="Hall R."/>
            <person name="Bringel F."/>
            <person name="Lajus A."/>
            <person name="Medigue C."/>
            <person name="Smalley N.E."/>
            <person name="Beck D."/>
            <person name="Bumgarner R."/>
            <person name="Vuilleumier S."/>
            <person name="Kalyuzhnaya M.G."/>
        </authorList>
    </citation>
    <scope>NUCLEOTIDE SEQUENCE [LARGE SCALE GENOMIC DNA]</scope>
    <source>
        <strain evidence="12">ATCC BAA-1314 / JCM 13912 / FAM5</strain>
    </source>
</reference>
<keyword evidence="9 10" id="KW-0472">Membrane</keyword>
<dbReference type="PANTHER" id="PTHR35091:SF2">
    <property type="entry name" value="FLAGELLAR PROTEIN FLIL"/>
    <property type="match status" value="1"/>
</dbReference>
<protein>
    <recommendedName>
        <fullName evidence="10">Flagellar protein FliL</fullName>
    </recommendedName>
</protein>
<accession>F5R7T7</accession>
<dbReference type="GO" id="GO:0005886">
    <property type="term" value="C:plasma membrane"/>
    <property type="evidence" value="ECO:0007669"/>
    <property type="project" value="UniProtKB-SubCell"/>
</dbReference>
<evidence type="ECO:0000313" key="11">
    <source>
        <dbReference type="EMBL" id="EGK73148.1"/>
    </source>
</evidence>
<gene>
    <name evidence="11" type="ORF">METUNv1_00319</name>
</gene>
<feature type="transmembrane region" description="Helical" evidence="10">
    <location>
        <begin position="22"/>
        <end position="43"/>
    </location>
</feature>
<keyword evidence="12" id="KW-1185">Reference proteome</keyword>
<dbReference type="GO" id="GO:0071978">
    <property type="term" value="P:bacterial-type flagellum-dependent swarming motility"/>
    <property type="evidence" value="ECO:0007669"/>
    <property type="project" value="TreeGrafter"/>
</dbReference>
<dbReference type="Pfam" id="PF03748">
    <property type="entry name" value="FliL"/>
    <property type="match status" value="1"/>
</dbReference>
<dbReference type="Proteomes" id="UP000005019">
    <property type="component" value="Unassembled WGS sequence"/>
</dbReference>
<keyword evidence="11" id="KW-0966">Cell projection</keyword>
<dbReference type="EMBL" id="AFHG01000029">
    <property type="protein sequence ID" value="EGK73148.1"/>
    <property type="molecule type" value="Genomic_DNA"/>
</dbReference>
<keyword evidence="7 10" id="KW-0283">Flagellar rotation</keyword>
<evidence type="ECO:0000256" key="1">
    <source>
        <dbReference type="ARBA" id="ARBA00002254"/>
    </source>
</evidence>
<keyword evidence="10" id="KW-0997">Cell inner membrane</keyword>
<dbReference type="InterPro" id="IPR005503">
    <property type="entry name" value="FliL"/>
</dbReference>
<name>F5R7T7_METUF</name>
<dbReference type="OrthoDB" id="5297029at2"/>
<keyword evidence="11" id="KW-0969">Cilium</keyword>
<evidence type="ECO:0000256" key="8">
    <source>
        <dbReference type="ARBA" id="ARBA00022989"/>
    </source>
</evidence>
<sequence length="202" mass="21616">MAKAAATPEDAGAEAPKKGNKMLIIIIAVLVVVIVGGAAAFFLMGNKHADEGEDGGDEVVAEEDHDAAAKEARKAKLKKKKEAEAKGLPPVFVELDPFTVNLQAESATDQYLQVKATLRVDEQHAADHLKAYMPEIRHKVLLLLSGKKASELATPDGREQLAEEVKHAVNAIVGEVPKSRKGEPQEPIGPVEAVLFTSFIVQ</sequence>
<comment type="similarity">
    <text evidence="3 10">Belongs to the FliL family.</text>
</comment>
<evidence type="ECO:0000256" key="9">
    <source>
        <dbReference type="ARBA" id="ARBA00023136"/>
    </source>
</evidence>
<comment type="function">
    <text evidence="1 10">Controls the rotational direction of flagella during chemotaxis.</text>
</comment>
<evidence type="ECO:0000256" key="6">
    <source>
        <dbReference type="ARBA" id="ARBA00022692"/>
    </source>
</evidence>
<dbReference type="eggNOG" id="COG1580">
    <property type="taxonomic scope" value="Bacteria"/>
</dbReference>
<comment type="subcellular location">
    <subcellularLocation>
        <location evidence="10">Cell inner membrane</location>
    </subcellularLocation>
    <subcellularLocation>
        <location evidence="2">Cell membrane</location>
        <topology evidence="2">Single-pass membrane protein</topology>
    </subcellularLocation>
</comment>
<keyword evidence="5 10" id="KW-0145">Chemotaxis</keyword>
<keyword evidence="6 10" id="KW-0812">Transmembrane</keyword>
<evidence type="ECO:0000256" key="3">
    <source>
        <dbReference type="ARBA" id="ARBA00008281"/>
    </source>
</evidence>
<evidence type="ECO:0000256" key="2">
    <source>
        <dbReference type="ARBA" id="ARBA00004162"/>
    </source>
</evidence>
<evidence type="ECO:0000256" key="5">
    <source>
        <dbReference type="ARBA" id="ARBA00022500"/>
    </source>
</evidence>
<keyword evidence="11" id="KW-0282">Flagellum</keyword>
<dbReference type="GO" id="GO:0006935">
    <property type="term" value="P:chemotaxis"/>
    <property type="evidence" value="ECO:0007669"/>
    <property type="project" value="UniProtKB-KW"/>
</dbReference>
<dbReference type="GO" id="GO:0009425">
    <property type="term" value="C:bacterial-type flagellum basal body"/>
    <property type="evidence" value="ECO:0007669"/>
    <property type="project" value="InterPro"/>
</dbReference>